<protein>
    <submittedName>
        <fullName evidence="2">Uncharacterized protein</fullName>
    </submittedName>
</protein>
<dbReference type="EMBL" id="CADCVM010000504">
    <property type="protein sequence ID" value="CAA9533876.1"/>
    <property type="molecule type" value="Genomic_DNA"/>
</dbReference>
<sequence length="37" mass="3851">MTAHGVPGFVKSGCYGPSDMGEITSSDAFIDNSTQRS</sequence>
<feature type="region of interest" description="Disordered" evidence="1">
    <location>
        <begin position="12"/>
        <end position="37"/>
    </location>
</feature>
<organism evidence="2">
    <name type="scientific">uncultured Rubrobacteraceae bacterium</name>
    <dbReference type="NCBI Taxonomy" id="349277"/>
    <lineage>
        <taxon>Bacteria</taxon>
        <taxon>Bacillati</taxon>
        <taxon>Actinomycetota</taxon>
        <taxon>Rubrobacteria</taxon>
        <taxon>Rubrobacterales</taxon>
        <taxon>Rubrobacteraceae</taxon>
        <taxon>environmental samples</taxon>
    </lineage>
</organism>
<gene>
    <name evidence="2" type="ORF">AVDCRST_MAG05-4666</name>
</gene>
<accession>A0A6J4TXW9</accession>
<dbReference type="AlphaFoldDB" id="A0A6J4TXW9"/>
<evidence type="ECO:0000313" key="2">
    <source>
        <dbReference type="EMBL" id="CAA9533876.1"/>
    </source>
</evidence>
<reference evidence="2" key="1">
    <citation type="submission" date="2020-02" db="EMBL/GenBank/DDBJ databases">
        <authorList>
            <person name="Meier V. D."/>
        </authorList>
    </citation>
    <scope>NUCLEOTIDE SEQUENCE</scope>
    <source>
        <strain evidence="2">AVDCRST_MAG05</strain>
    </source>
</reference>
<feature type="compositionally biased region" description="Polar residues" evidence="1">
    <location>
        <begin position="23"/>
        <end position="37"/>
    </location>
</feature>
<evidence type="ECO:0000256" key="1">
    <source>
        <dbReference type="SAM" id="MobiDB-lite"/>
    </source>
</evidence>
<proteinExistence type="predicted"/>
<name>A0A6J4TXW9_9ACTN</name>